<feature type="region of interest" description="Disordered" evidence="1">
    <location>
        <begin position="1"/>
        <end position="32"/>
    </location>
</feature>
<name>A0A6A6ZNZ0_9PLEO</name>
<dbReference type="PANTHER" id="PTHR38790:SF4">
    <property type="entry name" value="2EXR DOMAIN-CONTAINING PROTEIN"/>
    <property type="match status" value="1"/>
</dbReference>
<evidence type="ECO:0000256" key="1">
    <source>
        <dbReference type="SAM" id="MobiDB-lite"/>
    </source>
</evidence>
<dbReference type="Pfam" id="PF24864">
    <property type="entry name" value="DUF7730"/>
    <property type="match status" value="1"/>
</dbReference>
<feature type="domain" description="DUF7730" evidence="2">
    <location>
        <begin position="50"/>
        <end position="147"/>
    </location>
</feature>
<protein>
    <recommendedName>
        <fullName evidence="2">DUF7730 domain-containing protein</fullName>
    </recommendedName>
</protein>
<gene>
    <name evidence="3" type="ORF">CC86DRAFT_425547</name>
</gene>
<evidence type="ECO:0000313" key="4">
    <source>
        <dbReference type="Proteomes" id="UP000799424"/>
    </source>
</evidence>
<evidence type="ECO:0000259" key="2">
    <source>
        <dbReference type="Pfam" id="PF24864"/>
    </source>
</evidence>
<dbReference type="EMBL" id="MU006235">
    <property type="protein sequence ID" value="KAF2821987.1"/>
    <property type="molecule type" value="Genomic_DNA"/>
</dbReference>
<reference evidence="3" key="1">
    <citation type="journal article" date="2020" name="Stud. Mycol.">
        <title>101 Dothideomycetes genomes: a test case for predicting lifestyles and emergence of pathogens.</title>
        <authorList>
            <person name="Haridas S."/>
            <person name="Albert R."/>
            <person name="Binder M."/>
            <person name="Bloem J."/>
            <person name="Labutti K."/>
            <person name="Salamov A."/>
            <person name="Andreopoulos B."/>
            <person name="Baker S."/>
            <person name="Barry K."/>
            <person name="Bills G."/>
            <person name="Bluhm B."/>
            <person name="Cannon C."/>
            <person name="Castanera R."/>
            <person name="Culley D."/>
            <person name="Daum C."/>
            <person name="Ezra D."/>
            <person name="Gonzalez J."/>
            <person name="Henrissat B."/>
            <person name="Kuo A."/>
            <person name="Liang C."/>
            <person name="Lipzen A."/>
            <person name="Lutzoni F."/>
            <person name="Magnuson J."/>
            <person name="Mondo S."/>
            <person name="Nolan M."/>
            <person name="Ohm R."/>
            <person name="Pangilinan J."/>
            <person name="Park H.-J."/>
            <person name="Ramirez L."/>
            <person name="Alfaro M."/>
            <person name="Sun H."/>
            <person name="Tritt A."/>
            <person name="Yoshinaga Y."/>
            <person name="Zwiers L.-H."/>
            <person name="Turgeon B."/>
            <person name="Goodwin S."/>
            <person name="Spatafora J."/>
            <person name="Crous P."/>
            <person name="Grigoriev I."/>
        </authorList>
    </citation>
    <scope>NUCLEOTIDE SEQUENCE</scope>
    <source>
        <strain evidence="3">CBS 113818</strain>
    </source>
</reference>
<keyword evidence="4" id="KW-1185">Reference proteome</keyword>
<sequence length="297" mass="33305">MPPRKRKHSVEASTSSPSPTPKRQKPKSAKERAADALAESKASIAAMIHNRTESPLLCLPPELRNKIWEYVYGGNVVHITFRSRSDRQLDSALVCKPCTQQMDPRKNRDCCDQNVSTAIFIPFVCKQYFAEASTTFFASNIFGVDECSAFRAFVSSNPGFVARVKQLIIQATHAHFGASWGSALNSASLGYFKSLKGVSLAIPISLRDMRLLQRPDIMHDAQWKAFKVSAVIRAFQQHRLDAEVTTVNLVGMGHFYDWHTGRHKTLDETEVGIINGNIKAQLLEHHARRVSRRGQEE</sequence>
<accession>A0A6A6ZNZ0</accession>
<dbReference type="OrthoDB" id="5413827at2759"/>
<dbReference type="Proteomes" id="UP000799424">
    <property type="component" value="Unassembled WGS sequence"/>
</dbReference>
<dbReference type="InterPro" id="IPR056632">
    <property type="entry name" value="DUF7730"/>
</dbReference>
<proteinExistence type="predicted"/>
<dbReference type="AlphaFoldDB" id="A0A6A6ZNZ0"/>
<organism evidence="3 4">
    <name type="scientific">Ophiobolus disseminans</name>
    <dbReference type="NCBI Taxonomy" id="1469910"/>
    <lineage>
        <taxon>Eukaryota</taxon>
        <taxon>Fungi</taxon>
        <taxon>Dikarya</taxon>
        <taxon>Ascomycota</taxon>
        <taxon>Pezizomycotina</taxon>
        <taxon>Dothideomycetes</taxon>
        <taxon>Pleosporomycetidae</taxon>
        <taxon>Pleosporales</taxon>
        <taxon>Pleosporineae</taxon>
        <taxon>Phaeosphaeriaceae</taxon>
        <taxon>Ophiobolus</taxon>
    </lineage>
</organism>
<evidence type="ECO:0000313" key="3">
    <source>
        <dbReference type="EMBL" id="KAF2821987.1"/>
    </source>
</evidence>
<dbReference type="PANTHER" id="PTHR38790">
    <property type="entry name" value="2EXR DOMAIN-CONTAINING PROTEIN-RELATED"/>
    <property type="match status" value="1"/>
</dbReference>